<dbReference type="OrthoDB" id="2333384at2759"/>
<reference evidence="1" key="1">
    <citation type="journal article" date="2021" name="IMA Fungus">
        <title>Genomic characterization of three marine fungi, including Emericellopsis atlantica sp. nov. with signatures of a generalist lifestyle and marine biomass degradation.</title>
        <authorList>
            <person name="Hagestad O.C."/>
            <person name="Hou L."/>
            <person name="Andersen J.H."/>
            <person name="Hansen E.H."/>
            <person name="Altermark B."/>
            <person name="Li C."/>
            <person name="Kuhnert E."/>
            <person name="Cox R.J."/>
            <person name="Crous P.W."/>
            <person name="Spatafora J.W."/>
            <person name="Lail K."/>
            <person name="Amirebrahimi M."/>
            <person name="Lipzen A."/>
            <person name="Pangilinan J."/>
            <person name="Andreopoulos W."/>
            <person name="Hayes R.D."/>
            <person name="Ng V."/>
            <person name="Grigoriev I.V."/>
            <person name="Jackson S.A."/>
            <person name="Sutton T.D.S."/>
            <person name="Dobson A.D.W."/>
            <person name="Rama T."/>
        </authorList>
    </citation>
    <scope>NUCLEOTIDE SEQUENCE</scope>
    <source>
        <strain evidence="1">TRa018bII</strain>
    </source>
</reference>
<sequence length="467" mass="52804">MPRTKPFQCPFLKISLDNPQHLPVVGGWLTGTVVLKKPSHITKIGDVCLTFSGRTKTKWLKKGADGRIVTYRARNPIFEMQIVLHSYTISDEDVQSCSWPFELQIPNPPHPEVTDGDTKPPVPMAEITRPNLPTTYYSWTEWSGWSNTSVEAFVEYTLRVDLFKSTRHQANLSLYRSTIPVILRSSSTEKPVENIQLRARKRTLFVSSRKLLPEELQVPFAKREKIKRFFTSPSDPRFAFNLRVVFPSIVQLYHPDPITFQVTLIPELEGPKTTIDTALPLPEVRITTLSLSLQATTRTSVQGSFDAHFNEKTFSYIMCENTDLPKTKILIPTSPSKEPYVNESGFLDLGEMLSLQLTRRKSKIWGRDGAKFGKPLTPSFETRNISVSYRFKFNIGIECVSELANFTNDYLIDPCVVLAPAESQLQTDELGWMGKEITESMSHLEGISTDLEVANQACEIAAAILRA</sequence>
<accession>A0A9P7YBI8</accession>
<evidence type="ECO:0008006" key="3">
    <source>
        <dbReference type="Google" id="ProtNLM"/>
    </source>
</evidence>
<dbReference type="InterPro" id="IPR014752">
    <property type="entry name" value="Arrestin-like_C"/>
</dbReference>
<gene>
    <name evidence="1" type="ORF">BJ875DRAFT_471662</name>
</gene>
<organism evidence="1 2">
    <name type="scientific">Amylocarpus encephaloides</name>
    <dbReference type="NCBI Taxonomy" id="45428"/>
    <lineage>
        <taxon>Eukaryota</taxon>
        <taxon>Fungi</taxon>
        <taxon>Dikarya</taxon>
        <taxon>Ascomycota</taxon>
        <taxon>Pezizomycotina</taxon>
        <taxon>Leotiomycetes</taxon>
        <taxon>Helotiales</taxon>
        <taxon>Helotiales incertae sedis</taxon>
        <taxon>Amylocarpus</taxon>
    </lineage>
</organism>
<dbReference type="EMBL" id="MU251657">
    <property type="protein sequence ID" value="KAG9230616.1"/>
    <property type="molecule type" value="Genomic_DNA"/>
</dbReference>
<evidence type="ECO:0000313" key="1">
    <source>
        <dbReference type="EMBL" id="KAG9230616.1"/>
    </source>
</evidence>
<protein>
    <recommendedName>
        <fullName evidence="3">Arrestin-like N-terminal domain-containing protein</fullName>
    </recommendedName>
</protein>
<keyword evidence="2" id="KW-1185">Reference proteome</keyword>
<dbReference type="Gene3D" id="2.60.40.640">
    <property type="match status" value="1"/>
</dbReference>
<name>A0A9P7YBI8_9HELO</name>
<dbReference type="Proteomes" id="UP000824998">
    <property type="component" value="Unassembled WGS sequence"/>
</dbReference>
<proteinExistence type="predicted"/>
<dbReference type="AlphaFoldDB" id="A0A9P7YBI8"/>
<comment type="caution">
    <text evidence="1">The sequence shown here is derived from an EMBL/GenBank/DDBJ whole genome shotgun (WGS) entry which is preliminary data.</text>
</comment>
<evidence type="ECO:0000313" key="2">
    <source>
        <dbReference type="Proteomes" id="UP000824998"/>
    </source>
</evidence>